<evidence type="ECO:0000256" key="1">
    <source>
        <dbReference type="ARBA" id="ARBA00004141"/>
    </source>
</evidence>
<dbReference type="PANTHER" id="PTHR46730">
    <property type="entry name" value="POLYCYSTIN-1"/>
    <property type="match status" value="1"/>
</dbReference>
<dbReference type="CDD" id="cd00146">
    <property type="entry name" value="PKD"/>
    <property type="match status" value="7"/>
</dbReference>
<reference evidence="8 9" key="1">
    <citation type="journal article" date="2019" name="Nat. Microbiol.">
        <title>Mediterranean grassland soil C-N compound turnover is dependent on rainfall and depth, and is mediated by genomically divergent microorganisms.</title>
        <authorList>
            <person name="Diamond S."/>
            <person name="Andeer P.F."/>
            <person name="Li Z."/>
            <person name="Crits-Christoph A."/>
            <person name="Burstein D."/>
            <person name="Anantharaman K."/>
            <person name="Lane K.R."/>
            <person name="Thomas B.C."/>
            <person name="Pan C."/>
            <person name="Northen T.R."/>
            <person name="Banfield J.F."/>
        </authorList>
    </citation>
    <scope>NUCLEOTIDE SEQUENCE [LARGE SCALE GENOMIC DNA]</scope>
    <source>
        <strain evidence="8">NP_8</strain>
    </source>
</reference>
<dbReference type="PROSITE" id="PS50093">
    <property type="entry name" value="PKD"/>
    <property type="match status" value="7"/>
</dbReference>
<keyword evidence="3" id="KW-0677">Repeat</keyword>
<dbReference type="Pfam" id="PF18911">
    <property type="entry name" value="PKD_4"/>
    <property type="match status" value="6"/>
</dbReference>
<evidence type="ECO:0000256" key="3">
    <source>
        <dbReference type="ARBA" id="ARBA00022737"/>
    </source>
</evidence>
<feature type="transmembrane region" description="Helical" evidence="6">
    <location>
        <begin position="611"/>
        <end position="633"/>
    </location>
</feature>
<evidence type="ECO:0000313" key="9">
    <source>
        <dbReference type="Proteomes" id="UP000318834"/>
    </source>
</evidence>
<dbReference type="InterPro" id="IPR013783">
    <property type="entry name" value="Ig-like_fold"/>
</dbReference>
<dbReference type="SUPFAM" id="SSF49299">
    <property type="entry name" value="PKD domain"/>
    <property type="match status" value="7"/>
</dbReference>
<evidence type="ECO:0000256" key="6">
    <source>
        <dbReference type="SAM" id="Phobius"/>
    </source>
</evidence>
<dbReference type="InterPro" id="IPR035986">
    <property type="entry name" value="PKD_dom_sf"/>
</dbReference>
<dbReference type="EMBL" id="VBAP01000159">
    <property type="protein sequence ID" value="TMI70216.1"/>
    <property type="molecule type" value="Genomic_DNA"/>
</dbReference>
<comment type="subcellular location">
    <subcellularLocation>
        <location evidence="1">Membrane</location>
        <topology evidence="1">Multi-pass membrane protein</topology>
    </subcellularLocation>
</comment>
<gene>
    <name evidence="8" type="ORF">E6H05_13975</name>
</gene>
<dbReference type="GO" id="GO:0006816">
    <property type="term" value="P:calcium ion transport"/>
    <property type="evidence" value="ECO:0007669"/>
    <property type="project" value="TreeGrafter"/>
</dbReference>
<proteinExistence type="predicted"/>
<dbReference type="Proteomes" id="UP000318834">
    <property type="component" value="Unassembled WGS sequence"/>
</dbReference>
<keyword evidence="4 6" id="KW-1133">Transmembrane helix</keyword>
<evidence type="ECO:0000259" key="7">
    <source>
        <dbReference type="PROSITE" id="PS50093"/>
    </source>
</evidence>
<feature type="domain" description="PKD" evidence="7">
    <location>
        <begin position="343"/>
        <end position="426"/>
    </location>
</feature>
<evidence type="ECO:0000313" key="8">
    <source>
        <dbReference type="EMBL" id="TMI70216.1"/>
    </source>
</evidence>
<evidence type="ECO:0000256" key="4">
    <source>
        <dbReference type="ARBA" id="ARBA00022989"/>
    </source>
</evidence>
<keyword evidence="2 6" id="KW-0812">Transmembrane</keyword>
<feature type="domain" description="PKD" evidence="7">
    <location>
        <begin position="517"/>
        <end position="604"/>
    </location>
</feature>
<organism evidence="8 9">
    <name type="scientific">Candidatus Segetimicrobium genomatis</name>
    <dbReference type="NCBI Taxonomy" id="2569760"/>
    <lineage>
        <taxon>Bacteria</taxon>
        <taxon>Bacillati</taxon>
        <taxon>Candidatus Sysuimicrobiota</taxon>
        <taxon>Candidatus Sysuimicrobiia</taxon>
        <taxon>Candidatus Sysuimicrobiales</taxon>
        <taxon>Candidatus Segetimicrobiaceae</taxon>
        <taxon>Candidatus Segetimicrobium</taxon>
    </lineage>
</organism>
<protein>
    <submittedName>
        <fullName evidence="8">PKD domain-containing protein</fullName>
    </submittedName>
</protein>
<feature type="domain" description="PKD" evidence="7">
    <location>
        <begin position="432"/>
        <end position="512"/>
    </location>
</feature>
<dbReference type="Pfam" id="PF00801">
    <property type="entry name" value="PKD"/>
    <property type="match status" value="1"/>
</dbReference>
<feature type="domain" description="PKD" evidence="7">
    <location>
        <begin position="256"/>
        <end position="346"/>
    </location>
</feature>
<feature type="domain" description="PKD" evidence="7">
    <location>
        <begin position="83"/>
        <end position="165"/>
    </location>
</feature>
<evidence type="ECO:0000256" key="2">
    <source>
        <dbReference type="ARBA" id="ARBA00022692"/>
    </source>
</evidence>
<dbReference type="GO" id="GO:0005261">
    <property type="term" value="F:monoatomic cation channel activity"/>
    <property type="evidence" value="ECO:0007669"/>
    <property type="project" value="TreeGrafter"/>
</dbReference>
<evidence type="ECO:0000256" key="5">
    <source>
        <dbReference type="ARBA" id="ARBA00023136"/>
    </source>
</evidence>
<name>A0A537IG23_9BACT</name>
<dbReference type="PANTHER" id="PTHR46730:SF4">
    <property type="entry name" value="POLYCYSTIC KIDNEY DISEASE PROTEIN 1-LIKE 1"/>
    <property type="match status" value="1"/>
</dbReference>
<dbReference type="AlphaFoldDB" id="A0A537IG23"/>
<feature type="domain" description="PKD" evidence="7">
    <location>
        <begin position="170"/>
        <end position="252"/>
    </location>
</feature>
<dbReference type="InterPro" id="IPR000601">
    <property type="entry name" value="PKD_dom"/>
</dbReference>
<accession>A0A537IG23</accession>
<comment type="caution">
    <text evidence="8">The sequence shown here is derived from an EMBL/GenBank/DDBJ whole genome shotgun (WGS) entry which is preliminary data.</text>
</comment>
<dbReference type="GO" id="GO:0005886">
    <property type="term" value="C:plasma membrane"/>
    <property type="evidence" value="ECO:0007669"/>
    <property type="project" value="TreeGrafter"/>
</dbReference>
<dbReference type="Gene3D" id="2.60.40.10">
    <property type="entry name" value="Immunoglobulins"/>
    <property type="match status" value="7"/>
</dbReference>
<sequence>TAVANATITNLDNRTVAFSANVSGGTSPYTYQWSFGDANRSTDANPIHTYSQGGRFPVQLMIEDSAGNRAYAIVDVLLGGPPVITTMSISPSPTYVGQFTSFYAEGDDPDGSIVNWHWDFGDGSTWDSSYSYAYHYYYALGTYNVTVTARDNDGLETSASMPLQVLDRPPYACFYVYPNPTVVGYPTSFQDCSYDPDGYIVSSAWDFGDRGQANGTYVTHSFSDPGNYVVRLTVTDNSGNVVTQNQSVSVNVNRLPVARFTYYPSDPIAGQYVYFNGGGSYDPDGYITRWYWDFGDGTNQSNYYGDMAHYYAQGGRYTVTLTVTDNFNGMNRSSASLYVDIPPIATFTTARPFGKVGTPLAFDASASHDPDGRIVRYEWNFGDGGNSTDGGPILSHVFAATGTYSVTLVVWDDHNATAYFQRTISVVPPKSPFAILAFTPSRPFVGDSVSFNASLSSDPDGTIVRYVWQLGDGAVGEGATLTHRYAYPGTYTVHLTVVDEDGIAVTTSSEITAVSRPVAAFNVSPTPVRPSEDVTFTANGSWDLTGSLVYHWNFGDGTYGEGWQTTKQYTAAGTYHVTLNVTNPFGVSATVEKDIVVEAASPVTASGFDNVTIMASLLVVVIAAAVAVAIYAWRRPRGPKPPSRSP</sequence>
<feature type="non-terminal residue" evidence="8">
    <location>
        <position position="1"/>
    </location>
</feature>
<dbReference type="SMART" id="SM00089">
    <property type="entry name" value="PKD"/>
    <property type="match status" value="7"/>
</dbReference>
<feature type="domain" description="PKD" evidence="7">
    <location>
        <begin position="1"/>
        <end position="76"/>
    </location>
</feature>
<dbReference type="InterPro" id="IPR022409">
    <property type="entry name" value="PKD/Chitinase_dom"/>
</dbReference>
<keyword evidence="5 6" id="KW-0472">Membrane</keyword>